<name>C5LTI1_PERM5</name>
<dbReference type="AlphaFoldDB" id="C5LTI1"/>
<sequence length="82" mass="9289">MPVAAPNVVTEDRSEGVLNRRRKFENFHAQSGVFEKKKRSNDGICKAVFKASTLERELRRLKSKVCSRGVEEENDPIRGTAL</sequence>
<organism evidence="2">
    <name type="scientific">Perkinsus marinus (strain ATCC 50983 / TXsc)</name>
    <dbReference type="NCBI Taxonomy" id="423536"/>
    <lineage>
        <taxon>Eukaryota</taxon>
        <taxon>Sar</taxon>
        <taxon>Alveolata</taxon>
        <taxon>Perkinsozoa</taxon>
        <taxon>Perkinsea</taxon>
        <taxon>Perkinsida</taxon>
        <taxon>Perkinsidae</taxon>
        <taxon>Perkinsus</taxon>
    </lineage>
</organism>
<proteinExistence type="predicted"/>
<dbReference type="Proteomes" id="UP000007800">
    <property type="component" value="Unassembled WGS sequence"/>
</dbReference>
<dbReference type="RefSeq" id="XP_002767255.1">
    <property type="nucleotide sequence ID" value="XM_002767209.1"/>
</dbReference>
<dbReference type="GeneID" id="9049663"/>
<accession>C5LTI1</accession>
<dbReference type="EMBL" id="GG685296">
    <property type="protein sequence ID" value="EEQ99972.1"/>
    <property type="molecule type" value="Genomic_DNA"/>
</dbReference>
<dbReference type="InParanoid" id="C5LTI1"/>
<evidence type="ECO:0000313" key="2">
    <source>
        <dbReference type="Proteomes" id="UP000007800"/>
    </source>
</evidence>
<evidence type="ECO:0000313" key="1">
    <source>
        <dbReference type="EMBL" id="EEQ99972.1"/>
    </source>
</evidence>
<protein>
    <submittedName>
        <fullName evidence="1">Uncharacterized protein</fullName>
    </submittedName>
</protein>
<reference evidence="1 2" key="1">
    <citation type="submission" date="2008-07" db="EMBL/GenBank/DDBJ databases">
        <authorList>
            <person name="El-Sayed N."/>
            <person name="Caler E."/>
            <person name="Inman J."/>
            <person name="Amedeo P."/>
            <person name="Hass B."/>
            <person name="Wortman J."/>
        </authorList>
    </citation>
    <scope>NUCLEOTIDE SEQUENCE [LARGE SCALE GENOMIC DNA]</scope>
    <source>
        <strain evidence="2">ATCC 50983 / TXsc</strain>
    </source>
</reference>
<gene>
    <name evidence="1" type="ORF">Pmar_PMAR022758</name>
</gene>
<keyword evidence="2" id="KW-1185">Reference proteome</keyword>